<evidence type="ECO:0000256" key="1">
    <source>
        <dbReference type="SAM" id="SignalP"/>
    </source>
</evidence>
<proteinExistence type="predicted"/>
<organism evidence="2 3">
    <name type="scientific">Caenorhabditis tropicalis</name>
    <dbReference type="NCBI Taxonomy" id="1561998"/>
    <lineage>
        <taxon>Eukaryota</taxon>
        <taxon>Metazoa</taxon>
        <taxon>Ecdysozoa</taxon>
        <taxon>Nematoda</taxon>
        <taxon>Chromadorea</taxon>
        <taxon>Rhabditida</taxon>
        <taxon>Rhabditina</taxon>
        <taxon>Rhabditomorpha</taxon>
        <taxon>Rhabditoidea</taxon>
        <taxon>Rhabditidae</taxon>
        <taxon>Peloderinae</taxon>
        <taxon>Caenorhabditis</taxon>
    </lineage>
</organism>
<dbReference type="Proteomes" id="UP000095282">
    <property type="component" value="Unplaced"/>
</dbReference>
<evidence type="ECO:0000313" key="2">
    <source>
        <dbReference type="Proteomes" id="UP000095282"/>
    </source>
</evidence>
<accession>A0A1I7UPV9</accession>
<reference evidence="3" key="1">
    <citation type="submission" date="2016-11" db="UniProtKB">
        <authorList>
            <consortium name="WormBaseParasite"/>
        </authorList>
    </citation>
    <scope>IDENTIFICATION</scope>
</reference>
<dbReference type="WBParaSite" id="Csp11.Scaffold630.g18156.t1">
    <property type="protein sequence ID" value="Csp11.Scaffold630.g18156.t1"/>
    <property type="gene ID" value="Csp11.Scaffold630.g18156"/>
</dbReference>
<keyword evidence="1" id="KW-0732">Signal</keyword>
<name>A0A1I7UPV9_9PELO</name>
<feature type="signal peptide" evidence="1">
    <location>
        <begin position="1"/>
        <end position="23"/>
    </location>
</feature>
<sequence length="73" mass="7874">MLRGELFVVVGALVEMTVKVVGAMEVEATVDSALITACVVSRNELEGFPEAIDTMSNIMKASKTHILNHIKQS</sequence>
<protein>
    <submittedName>
        <fullName evidence="3">RNase H domain-containing protein</fullName>
    </submittedName>
</protein>
<dbReference type="AlphaFoldDB" id="A0A1I7UPV9"/>
<evidence type="ECO:0000313" key="3">
    <source>
        <dbReference type="WBParaSite" id="Csp11.Scaffold630.g18156.t1"/>
    </source>
</evidence>
<feature type="chain" id="PRO_5009309189" evidence="1">
    <location>
        <begin position="24"/>
        <end position="73"/>
    </location>
</feature>
<keyword evidence="2" id="KW-1185">Reference proteome</keyword>